<dbReference type="InterPro" id="IPR023375">
    <property type="entry name" value="ADC_dom_sf"/>
</dbReference>
<accession>A0A4Y8DH91</accession>
<evidence type="ECO:0000256" key="3">
    <source>
        <dbReference type="ARBA" id="ARBA00022827"/>
    </source>
</evidence>
<dbReference type="InterPro" id="IPR050493">
    <property type="entry name" value="FAD-dep_Monooxygenase_BioMet"/>
</dbReference>
<feature type="domain" description="FAD-binding" evidence="6">
    <location>
        <begin position="15"/>
        <end position="375"/>
    </location>
</feature>
<dbReference type="Gene3D" id="2.40.400.10">
    <property type="entry name" value="Acetoacetate decarboxylase-like"/>
    <property type="match status" value="1"/>
</dbReference>
<name>A0A4Y8DH91_9HELO</name>
<comment type="caution">
    <text evidence="7">The sequence shown here is derived from an EMBL/GenBank/DDBJ whole genome shotgun (WGS) entry which is preliminary data.</text>
</comment>
<dbReference type="Pfam" id="PF06314">
    <property type="entry name" value="ADC"/>
    <property type="match status" value="1"/>
</dbReference>
<evidence type="ECO:0000256" key="2">
    <source>
        <dbReference type="ARBA" id="ARBA00022630"/>
    </source>
</evidence>
<dbReference type="SUPFAM" id="SSF54373">
    <property type="entry name" value="FAD-linked reductases, C-terminal domain"/>
    <property type="match status" value="1"/>
</dbReference>
<dbReference type="PANTHER" id="PTHR13789">
    <property type="entry name" value="MONOOXYGENASE"/>
    <property type="match status" value="1"/>
</dbReference>
<evidence type="ECO:0000256" key="5">
    <source>
        <dbReference type="ARBA" id="ARBA00023033"/>
    </source>
</evidence>
<dbReference type="GO" id="GO:0004497">
    <property type="term" value="F:monooxygenase activity"/>
    <property type="evidence" value="ECO:0007669"/>
    <property type="project" value="UniProtKB-KW"/>
</dbReference>
<reference evidence="7 8" key="1">
    <citation type="submission" date="2017-11" db="EMBL/GenBank/DDBJ databases">
        <title>Comparative genomics of Botrytis spp.</title>
        <authorList>
            <person name="Valero-Jimenez C.A."/>
            <person name="Tapia P."/>
            <person name="Veloso J."/>
            <person name="Silva-Moreno E."/>
            <person name="Staats M."/>
            <person name="Valdes J.H."/>
            <person name="Van Kan J.A.L."/>
        </authorList>
    </citation>
    <scope>NUCLEOTIDE SEQUENCE [LARGE SCALE GENOMIC DNA]</scope>
    <source>
        <strain evidence="7 8">MUCL2830</strain>
    </source>
</reference>
<keyword evidence="3" id="KW-0274">FAD</keyword>
<keyword evidence="8" id="KW-1185">Reference proteome</keyword>
<sequence>MTINDNTNDQYKPLKVLIAGGGIGGLSAAIFLRQAGHIVEIFEQSRFASETGAAIHIPSNVNGLLIRFGMVPEDHGANQTEWVSEYRPDGELVYSKDVRGLSKVFPYPWQLIHRVDLHNALKDIATSREGKGIPAILHTRSRVASVDVDTPSLTLDDGSTHTGDFIIAADGIHSKIRSLLLKDLPPPEPSGTSAFRFLIPIDEIRADPKTAHFVEKTGQLLLLYGKDRRIVAYPCRNNTLLNFVALHPEEETEASSEEWSQSSSKETMLSCYTSFTDDVQALLAKASPEDIKLWGLLDHEEMGKENWVRGKVAFLGDAAHGFLPHQGQGGAQAIEDSAAIGALFPLGTRSSEIQQRLKLYVQARYDRATLVQDFSCQAAFKTARGKHGGNVIDPMQFTQTNLSHDAYDHAHGILIRYLNKSALYRRMPMSFGPSPGPRQDLNGRQRELLKATYKTSYITFKTYKSYLSTLLPSDDFQFSTEGMWATATFSVTRLGNLGWLGGRGYSLLGLYVHDIVHKNSSDSNSGDSTELKGDFLPVLFENMADPIITGREELGFSKVFATLDEKTSSKSSFVLSAGWEGTEFCRLTLNDLEETPDAESALQNPVLHYKAISSSMKKGQDAEYATTYPSIPTAEGERRWKAGKAEIVFTDLENGELEMALPTLANIIKGLRGVKVVEVIRSGIQSSESQLNLSVIFSYFIFFFHRSLVLLVT</sequence>
<dbReference type="SUPFAM" id="SSF51905">
    <property type="entry name" value="FAD/NAD(P)-binding domain"/>
    <property type="match status" value="1"/>
</dbReference>
<dbReference type="Proteomes" id="UP000297299">
    <property type="component" value="Unassembled WGS sequence"/>
</dbReference>
<dbReference type="OrthoDB" id="1047367at2759"/>
<comment type="similarity">
    <text evidence="1">Belongs to the paxM FAD-dependent monooxygenase family.</text>
</comment>
<dbReference type="GO" id="GO:0016829">
    <property type="term" value="F:lyase activity"/>
    <property type="evidence" value="ECO:0007669"/>
    <property type="project" value="InterPro"/>
</dbReference>
<gene>
    <name evidence="7" type="ORF">BOTCAL_0008g00340</name>
</gene>
<keyword evidence="4" id="KW-0560">Oxidoreductase</keyword>
<keyword evidence="2" id="KW-0285">Flavoprotein</keyword>
<dbReference type="GO" id="GO:0071949">
    <property type="term" value="F:FAD binding"/>
    <property type="evidence" value="ECO:0007669"/>
    <property type="project" value="InterPro"/>
</dbReference>
<dbReference type="Gene3D" id="3.50.50.60">
    <property type="entry name" value="FAD/NAD(P)-binding domain"/>
    <property type="match status" value="1"/>
</dbReference>
<dbReference type="SUPFAM" id="SSF160104">
    <property type="entry name" value="Acetoacetate decarboxylase-like"/>
    <property type="match status" value="1"/>
</dbReference>
<dbReference type="AlphaFoldDB" id="A0A4Y8DH91"/>
<evidence type="ECO:0000256" key="1">
    <source>
        <dbReference type="ARBA" id="ARBA00007992"/>
    </source>
</evidence>
<organism evidence="7 8">
    <name type="scientific">Botryotinia calthae</name>
    <dbReference type="NCBI Taxonomy" id="38488"/>
    <lineage>
        <taxon>Eukaryota</taxon>
        <taxon>Fungi</taxon>
        <taxon>Dikarya</taxon>
        <taxon>Ascomycota</taxon>
        <taxon>Pezizomycotina</taxon>
        <taxon>Leotiomycetes</taxon>
        <taxon>Helotiales</taxon>
        <taxon>Sclerotiniaceae</taxon>
        <taxon>Botryotinia</taxon>
    </lineage>
</organism>
<dbReference type="PRINTS" id="PR00420">
    <property type="entry name" value="RNGMNOXGNASE"/>
</dbReference>
<evidence type="ECO:0000259" key="6">
    <source>
        <dbReference type="Pfam" id="PF01494"/>
    </source>
</evidence>
<dbReference type="EMBL" id="PHWZ01000008">
    <property type="protein sequence ID" value="TEY86474.1"/>
    <property type="molecule type" value="Genomic_DNA"/>
</dbReference>
<dbReference type="InterPro" id="IPR036188">
    <property type="entry name" value="FAD/NAD-bd_sf"/>
</dbReference>
<protein>
    <recommendedName>
        <fullName evidence="6">FAD-binding domain-containing protein</fullName>
    </recommendedName>
</protein>
<keyword evidence="5" id="KW-0503">Monooxygenase</keyword>
<evidence type="ECO:0000313" key="7">
    <source>
        <dbReference type="EMBL" id="TEY86474.1"/>
    </source>
</evidence>
<dbReference type="InterPro" id="IPR010451">
    <property type="entry name" value="Acetoacetate_decarboxylase"/>
</dbReference>
<dbReference type="InterPro" id="IPR002938">
    <property type="entry name" value="FAD-bd"/>
</dbReference>
<dbReference type="Pfam" id="PF01494">
    <property type="entry name" value="FAD_binding_3"/>
    <property type="match status" value="1"/>
</dbReference>
<proteinExistence type="inferred from homology"/>
<dbReference type="PANTHER" id="PTHR13789:SF261">
    <property type="entry name" value="HYDROXYLASE, PUTATIVE (AFU_ORTHOLOGUE AFUA_7G00590)-RELATED"/>
    <property type="match status" value="1"/>
</dbReference>
<evidence type="ECO:0000256" key="4">
    <source>
        <dbReference type="ARBA" id="ARBA00023002"/>
    </source>
</evidence>
<evidence type="ECO:0000313" key="8">
    <source>
        <dbReference type="Proteomes" id="UP000297299"/>
    </source>
</evidence>
<dbReference type="STRING" id="38488.A0A4Y8DH91"/>